<evidence type="ECO:0000313" key="1">
    <source>
        <dbReference type="EMBL" id="OGE74568.1"/>
    </source>
</evidence>
<dbReference type="Proteomes" id="UP000176547">
    <property type="component" value="Unassembled WGS sequence"/>
</dbReference>
<accession>A0A1F5NAI0</accession>
<name>A0A1F5NAI0_9BACT</name>
<sequence>MNLLIQRIAGIVTNDIQVSGLEGFPESRWREAILFYLFGIWSGRESVTYRPKLCFGDITLRLDRQNGEYYAYGHAEVPQDVPPLGPDDLVETSGRQAAVEVALIRFVKDNRIKQLRLGVVTDQKVHCAQLVFWKKARRSEYGYAGIGLPYSWGTKGPWWTREEYECSF</sequence>
<evidence type="ECO:0000313" key="2">
    <source>
        <dbReference type="Proteomes" id="UP000176547"/>
    </source>
</evidence>
<reference evidence="1 2" key="1">
    <citation type="journal article" date="2016" name="Nat. Commun.">
        <title>Thousands of microbial genomes shed light on interconnected biogeochemical processes in an aquifer system.</title>
        <authorList>
            <person name="Anantharaman K."/>
            <person name="Brown C.T."/>
            <person name="Hug L.A."/>
            <person name="Sharon I."/>
            <person name="Castelle C.J."/>
            <person name="Probst A.J."/>
            <person name="Thomas B.C."/>
            <person name="Singh A."/>
            <person name="Wilkins M.J."/>
            <person name="Karaoz U."/>
            <person name="Brodie E.L."/>
            <person name="Williams K.H."/>
            <person name="Hubbard S.S."/>
            <person name="Banfield J.F."/>
        </authorList>
    </citation>
    <scope>NUCLEOTIDE SEQUENCE [LARGE SCALE GENOMIC DNA]</scope>
</reference>
<dbReference type="EMBL" id="MFEG01000057">
    <property type="protein sequence ID" value="OGE74568.1"/>
    <property type="molecule type" value="Genomic_DNA"/>
</dbReference>
<protein>
    <submittedName>
        <fullName evidence="1">Uncharacterized protein</fullName>
    </submittedName>
</protein>
<dbReference type="AlphaFoldDB" id="A0A1F5NAI0"/>
<organism evidence="1 2">
    <name type="scientific">Candidatus Doudnabacteria bacterium RIFCSPHIGHO2_01_52_17</name>
    <dbReference type="NCBI Taxonomy" id="1817820"/>
    <lineage>
        <taxon>Bacteria</taxon>
        <taxon>Candidatus Doudnaibacteriota</taxon>
    </lineage>
</organism>
<comment type="caution">
    <text evidence="1">The sequence shown here is derived from an EMBL/GenBank/DDBJ whole genome shotgun (WGS) entry which is preliminary data.</text>
</comment>
<gene>
    <name evidence="1" type="ORF">A3K06_01390</name>
</gene>
<proteinExistence type="predicted"/>